<dbReference type="Pfam" id="PF03992">
    <property type="entry name" value="ABM"/>
    <property type="match status" value="1"/>
</dbReference>
<organism evidence="2 3">
    <name type="scientific">Talaromyces amestolkiae</name>
    <dbReference type="NCBI Taxonomy" id="1196081"/>
    <lineage>
        <taxon>Eukaryota</taxon>
        <taxon>Fungi</taxon>
        <taxon>Dikarya</taxon>
        <taxon>Ascomycota</taxon>
        <taxon>Pezizomycotina</taxon>
        <taxon>Eurotiomycetes</taxon>
        <taxon>Eurotiomycetidae</taxon>
        <taxon>Eurotiales</taxon>
        <taxon>Trichocomaceae</taxon>
        <taxon>Talaromyces</taxon>
        <taxon>Talaromyces sect. Talaromyces</taxon>
    </lineage>
</organism>
<dbReference type="SUPFAM" id="SSF54909">
    <property type="entry name" value="Dimeric alpha+beta barrel"/>
    <property type="match status" value="1"/>
</dbReference>
<dbReference type="InterPro" id="IPR007138">
    <property type="entry name" value="ABM_dom"/>
</dbReference>
<dbReference type="PANTHER" id="PTHR40624:SF1">
    <property type="entry name" value="BIOSYNTHESIS MONOOXYGENASE, PUTATIVE (AFU_ORTHOLOGUE AFUA_1G12025)-RELATED"/>
    <property type="match status" value="1"/>
</dbReference>
<keyword evidence="3" id="KW-1185">Reference proteome</keyword>
<proteinExistence type="predicted"/>
<protein>
    <recommendedName>
        <fullName evidence="1">ABM domain-containing protein</fullName>
    </recommendedName>
</protein>
<dbReference type="OrthoDB" id="5361133at2759"/>
<dbReference type="GeneID" id="63789474"/>
<dbReference type="EMBL" id="MIKG01000001">
    <property type="protein sequence ID" value="RAO64245.1"/>
    <property type="molecule type" value="Genomic_DNA"/>
</dbReference>
<name>A0A364KL21_TALAM</name>
<dbReference type="InterPro" id="IPR011008">
    <property type="entry name" value="Dimeric_a/b-barrel"/>
</dbReference>
<gene>
    <name evidence="2" type="ORF">BHQ10_000257</name>
</gene>
<dbReference type="Proteomes" id="UP000249363">
    <property type="component" value="Unassembled WGS sequence"/>
</dbReference>
<evidence type="ECO:0000313" key="2">
    <source>
        <dbReference type="EMBL" id="RAO64245.1"/>
    </source>
</evidence>
<dbReference type="AlphaFoldDB" id="A0A364KL21"/>
<dbReference type="PANTHER" id="PTHR40624">
    <property type="entry name" value="BIOSYNTHESIS MONOOXYGENASE, PUTATIVE (AFU_ORTHOLOGUE AFUA_1G12025)-RELATED"/>
    <property type="match status" value="1"/>
</dbReference>
<evidence type="ECO:0000259" key="1">
    <source>
        <dbReference type="Pfam" id="PF03992"/>
    </source>
</evidence>
<sequence length="234" mass="27312">MFIISPMSACATEDKRDQFLDYISKIAPVTYATEPKCHGYAWFRSAEENDTVPQHWVKGLEVYEDIEANTQTHRASTEYKTFRAAVGSEKLLERPSDLRFWRPLLGFMNRKENDPEANQFFAHNRLLSAETCQYIVVDELLPKPRYKGSLLESVSKLAQMAEQNQNILSFWVLKHEDKDEDPGLLVFARYVNRRAWTDFEDREEISAAWKEANYSCQWPRRTVWVDSGIGFLGR</sequence>
<dbReference type="RefSeq" id="XP_040728762.1">
    <property type="nucleotide sequence ID" value="XM_040874730.1"/>
</dbReference>
<dbReference type="Gene3D" id="3.30.70.100">
    <property type="match status" value="1"/>
</dbReference>
<comment type="caution">
    <text evidence="2">The sequence shown here is derived from an EMBL/GenBank/DDBJ whole genome shotgun (WGS) entry which is preliminary data.</text>
</comment>
<accession>A0A364KL21</accession>
<feature type="domain" description="ABM" evidence="1">
    <location>
        <begin position="12"/>
        <end position="84"/>
    </location>
</feature>
<reference evidence="2 3" key="1">
    <citation type="journal article" date="2017" name="Biotechnol. Biofuels">
        <title>Differential beta-glucosidase expression as a function of carbon source availability in Talaromyces amestolkiae: a genomic and proteomic approach.</title>
        <authorList>
            <person name="de Eugenio L.I."/>
            <person name="Mendez-Liter J.A."/>
            <person name="Nieto-Dominguez M."/>
            <person name="Alonso L."/>
            <person name="Gil-Munoz J."/>
            <person name="Barriuso J."/>
            <person name="Prieto A."/>
            <person name="Martinez M.J."/>
        </authorList>
    </citation>
    <scope>NUCLEOTIDE SEQUENCE [LARGE SCALE GENOMIC DNA]</scope>
    <source>
        <strain evidence="2 3">CIB</strain>
    </source>
</reference>
<evidence type="ECO:0000313" key="3">
    <source>
        <dbReference type="Proteomes" id="UP000249363"/>
    </source>
</evidence>